<protein>
    <recommendedName>
        <fullName evidence="7">Alcohol dehydrogenase class IV</fullName>
    </recommendedName>
</protein>
<dbReference type="Pfam" id="PF00465">
    <property type="entry name" value="Fe-ADH"/>
    <property type="match status" value="1"/>
</dbReference>
<dbReference type="Proteomes" id="UP000598174">
    <property type="component" value="Unassembled WGS sequence"/>
</dbReference>
<gene>
    <name evidence="5" type="ORF">Afe05nite_73100</name>
</gene>
<evidence type="ECO:0000256" key="2">
    <source>
        <dbReference type="SAM" id="MobiDB-lite"/>
    </source>
</evidence>
<feature type="compositionally biased region" description="Polar residues" evidence="2">
    <location>
        <begin position="368"/>
        <end position="377"/>
    </location>
</feature>
<dbReference type="GO" id="GO:0046872">
    <property type="term" value="F:metal ion binding"/>
    <property type="evidence" value="ECO:0007669"/>
    <property type="project" value="InterPro"/>
</dbReference>
<evidence type="ECO:0000256" key="1">
    <source>
        <dbReference type="ARBA" id="ARBA00023002"/>
    </source>
</evidence>
<keyword evidence="6" id="KW-1185">Reference proteome</keyword>
<dbReference type="Pfam" id="PF25137">
    <property type="entry name" value="ADH_Fe_C"/>
    <property type="match status" value="1"/>
</dbReference>
<dbReference type="PANTHER" id="PTHR11496">
    <property type="entry name" value="ALCOHOL DEHYDROGENASE"/>
    <property type="match status" value="1"/>
</dbReference>
<feature type="region of interest" description="Disordered" evidence="2">
    <location>
        <begin position="356"/>
        <end position="387"/>
    </location>
</feature>
<dbReference type="AlphaFoldDB" id="A0A919J804"/>
<dbReference type="InterPro" id="IPR056798">
    <property type="entry name" value="ADH_Fe_C"/>
</dbReference>
<dbReference type="InterPro" id="IPR001670">
    <property type="entry name" value="ADH_Fe/GldA"/>
</dbReference>
<dbReference type="Gene3D" id="1.20.1090.10">
    <property type="entry name" value="Dehydroquinate synthase-like - alpha domain"/>
    <property type="match status" value="1"/>
</dbReference>
<keyword evidence="1" id="KW-0560">Oxidoreductase</keyword>
<dbReference type="SUPFAM" id="SSF56796">
    <property type="entry name" value="Dehydroquinate synthase-like"/>
    <property type="match status" value="1"/>
</dbReference>
<evidence type="ECO:0008006" key="7">
    <source>
        <dbReference type="Google" id="ProtNLM"/>
    </source>
</evidence>
<dbReference type="EMBL" id="BOMM01000067">
    <property type="protein sequence ID" value="GIE15470.1"/>
    <property type="molecule type" value="Genomic_DNA"/>
</dbReference>
<sequence>MPTADAALPSRVRLAPGAVRDLQQVLGAARRVLVVHGRRSFRTGTAAAAVDDLDAEVRDYGGVHPNPELRQVREAVALARDYGPDAVVGIGGGSAMDVAKCVAVLAQSPGDPGAYLLDPGAIAAHRAVALVQIPTISGSGSELTSFATVYAGRRKLSLDHPSALADHVLIDPDLTSTVPAPTAAASALDALAQAIESAWAVAATAESRRTAILALETLLPALDSATRHGSFADPWLRTELAHGAALAGAAINITRTTAAHALSYALTARHGIAHGAAVGLHLRWLIGHNAAATDIDTRHPDGAEALRLLVADLRRRCLGAIGVPVEELIDRLLDLHGLRNFRIPLRDWRDDLSSGRAANNPRLVTPQDVLTGTSGRTTGLPDDHVLR</sequence>
<dbReference type="FunFam" id="3.40.50.1970:FF:000003">
    <property type="entry name" value="Alcohol dehydrogenase, iron-containing"/>
    <property type="match status" value="1"/>
</dbReference>
<comment type="caution">
    <text evidence="5">The sequence shown here is derived from an EMBL/GenBank/DDBJ whole genome shotgun (WGS) entry which is preliminary data.</text>
</comment>
<accession>A0A919J804</accession>
<dbReference type="RefSeq" id="WP_203821835.1">
    <property type="nucleotide sequence ID" value="NZ_BAAABP010000019.1"/>
</dbReference>
<evidence type="ECO:0000259" key="4">
    <source>
        <dbReference type="Pfam" id="PF25137"/>
    </source>
</evidence>
<feature type="domain" description="Alcohol dehydrogenase iron-type/glycerol dehydrogenase GldA" evidence="3">
    <location>
        <begin position="9"/>
        <end position="172"/>
    </location>
</feature>
<evidence type="ECO:0000313" key="6">
    <source>
        <dbReference type="Proteomes" id="UP000598174"/>
    </source>
</evidence>
<evidence type="ECO:0000313" key="5">
    <source>
        <dbReference type="EMBL" id="GIE15470.1"/>
    </source>
</evidence>
<dbReference type="PANTHER" id="PTHR11496:SF83">
    <property type="entry name" value="HYDROXYACID-OXOACID TRANSHYDROGENASE, MITOCHONDRIAL"/>
    <property type="match status" value="1"/>
</dbReference>
<evidence type="ECO:0000259" key="3">
    <source>
        <dbReference type="Pfam" id="PF00465"/>
    </source>
</evidence>
<dbReference type="InterPro" id="IPR018211">
    <property type="entry name" value="ADH_Fe_CS"/>
</dbReference>
<name>A0A919J804_9ACTN</name>
<proteinExistence type="predicted"/>
<dbReference type="GO" id="GO:0004022">
    <property type="term" value="F:alcohol dehydrogenase (NAD+) activity"/>
    <property type="evidence" value="ECO:0007669"/>
    <property type="project" value="UniProtKB-ARBA"/>
</dbReference>
<reference evidence="5" key="1">
    <citation type="submission" date="2021-01" db="EMBL/GenBank/DDBJ databases">
        <title>Whole genome shotgun sequence of Actinoplanes ferrugineus NBRC 15555.</title>
        <authorList>
            <person name="Komaki H."/>
            <person name="Tamura T."/>
        </authorList>
    </citation>
    <scope>NUCLEOTIDE SEQUENCE</scope>
    <source>
        <strain evidence="5">NBRC 15555</strain>
    </source>
</reference>
<dbReference type="PROSITE" id="PS00913">
    <property type="entry name" value="ADH_IRON_1"/>
    <property type="match status" value="1"/>
</dbReference>
<dbReference type="InterPro" id="IPR039697">
    <property type="entry name" value="Alcohol_dehydrogenase_Fe"/>
</dbReference>
<dbReference type="Gene3D" id="3.40.50.1970">
    <property type="match status" value="1"/>
</dbReference>
<feature type="domain" description="Fe-containing alcohol dehydrogenase-like C-terminal" evidence="4">
    <location>
        <begin position="184"/>
        <end position="308"/>
    </location>
</feature>
<organism evidence="5 6">
    <name type="scientific">Paractinoplanes ferrugineus</name>
    <dbReference type="NCBI Taxonomy" id="113564"/>
    <lineage>
        <taxon>Bacteria</taxon>
        <taxon>Bacillati</taxon>
        <taxon>Actinomycetota</taxon>
        <taxon>Actinomycetes</taxon>
        <taxon>Micromonosporales</taxon>
        <taxon>Micromonosporaceae</taxon>
        <taxon>Paractinoplanes</taxon>
    </lineage>
</organism>